<dbReference type="EC" id="2.1.1.63" evidence="6"/>
<dbReference type="GO" id="GO:0005737">
    <property type="term" value="C:cytoplasm"/>
    <property type="evidence" value="ECO:0007669"/>
    <property type="project" value="UniProtKB-SubCell"/>
</dbReference>
<reference evidence="8 9" key="1">
    <citation type="submission" date="2016-07" db="EMBL/GenBank/DDBJ databases">
        <authorList>
            <person name="Lefevre C.T."/>
        </authorList>
    </citation>
    <scope>NUCLEOTIDE SEQUENCE [LARGE SCALE GENOMIC DNA]</scope>
    <source>
        <strain evidence="8">PR1</strain>
    </source>
</reference>
<sequence length="171" mass="19141">MEGIVMKIFYGEYFNSPCGELSIVFDEKETLLHLDFPDQGERQDRLLLKRFGPYELVEKTSRDIKGHILAYLSGEFAALDRITCDLGGTEFQNRVWSALQTIPLGKTCSYLELARQLGNPKAVRAVARANALNPISLIYPCHRVIGSDGSLTGYAGGLKRKEWLLHHEGAL</sequence>
<evidence type="ECO:0000256" key="1">
    <source>
        <dbReference type="ARBA" id="ARBA00022490"/>
    </source>
</evidence>
<dbReference type="EMBL" id="FLYE01000034">
    <property type="protein sequence ID" value="SCA57149.1"/>
    <property type="molecule type" value="Genomic_DNA"/>
</dbReference>
<dbReference type="PANTHER" id="PTHR10815:SF13">
    <property type="entry name" value="METHYLATED-DNA--PROTEIN-CYSTEINE METHYLTRANSFERASE"/>
    <property type="match status" value="1"/>
</dbReference>
<comment type="miscellaneous">
    <text evidence="6">This enzyme catalyzes only one turnover and therefore is not strictly catalytic. According to one definition, an enzyme is a biocatalyst that acts repeatedly and over many reaction cycles.</text>
</comment>
<keyword evidence="4 6" id="KW-0227">DNA damage</keyword>
<comment type="subcellular location">
    <subcellularLocation>
        <location evidence="6">Cytoplasm</location>
    </subcellularLocation>
</comment>
<dbReference type="FunFam" id="1.10.10.10:FF:000337">
    <property type="entry name" value="Methylated-DNA--protein-cysteine methyltransferase"/>
    <property type="match status" value="1"/>
</dbReference>
<evidence type="ECO:0000313" key="8">
    <source>
        <dbReference type="EMBL" id="SCA57149.1"/>
    </source>
</evidence>
<evidence type="ECO:0000256" key="4">
    <source>
        <dbReference type="ARBA" id="ARBA00022763"/>
    </source>
</evidence>
<evidence type="ECO:0000313" key="9">
    <source>
        <dbReference type="Proteomes" id="UP000231658"/>
    </source>
</evidence>
<keyword evidence="9" id="KW-1185">Reference proteome</keyword>
<dbReference type="HAMAP" id="MF_00772">
    <property type="entry name" value="OGT"/>
    <property type="match status" value="1"/>
</dbReference>
<dbReference type="Gene3D" id="1.10.10.10">
    <property type="entry name" value="Winged helix-like DNA-binding domain superfamily/Winged helix DNA-binding domain"/>
    <property type="match status" value="1"/>
</dbReference>
<name>A0A1C3RIQ9_9PROT</name>
<evidence type="ECO:0000256" key="5">
    <source>
        <dbReference type="ARBA" id="ARBA00023204"/>
    </source>
</evidence>
<dbReference type="NCBIfam" id="TIGR00589">
    <property type="entry name" value="ogt"/>
    <property type="match status" value="1"/>
</dbReference>
<evidence type="ECO:0000256" key="3">
    <source>
        <dbReference type="ARBA" id="ARBA00022679"/>
    </source>
</evidence>
<keyword evidence="3 6" id="KW-0808">Transferase</keyword>
<dbReference type="InterPro" id="IPR036388">
    <property type="entry name" value="WH-like_DNA-bd_sf"/>
</dbReference>
<dbReference type="GO" id="GO:0003908">
    <property type="term" value="F:methylated-DNA-[protein]-cysteine S-methyltransferase activity"/>
    <property type="evidence" value="ECO:0007669"/>
    <property type="project" value="UniProtKB-UniRule"/>
</dbReference>
<comment type="similarity">
    <text evidence="6">Belongs to the MGMT family.</text>
</comment>
<comment type="catalytic activity">
    <reaction evidence="6">
        <text>a 4-O-methyl-thymidine in DNA + L-cysteinyl-[protein] = a thymidine in DNA + S-methyl-L-cysteinyl-[protein]</text>
        <dbReference type="Rhea" id="RHEA:53428"/>
        <dbReference type="Rhea" id="RHEA-COMP:10131"/>
        <dbReference type="Rhea" id="RHEA-COMP:10132"/>
        <dbReference type="Rhea" id="RHEA-COMP:13555"/>
        <dbReference type="Rhea" id="RHEA-COMP:13556"/>
        <dbReference type="ChEBI" id="CHEBI:29950"/>
        <dbReference type="ChEBI" id="CHEBI:82612"/>
        <dbReference type="ChEBI" id="CHEBI:137386"/>
        <dbReference type="ChEBI" id="CHEBI:137387"/>
        <dbReference type="EC" id="2.1.1.63"/>
    </reaction>
</comment>
<dbReference type="STRING" id="1867952.MTBPR1_40172"/>
<dbReference type="PANTHER" id="PTHR10815">
    <property type="entry name" value="METHYLATED-DNA--PROTEIN-CYSTEINE METHYLTRANSFERASE"/>
    <property type="match status" value="1"/>
</dbReference>
<evidence type="ECO:0000256" key="2">
    <source>
        <dbReference type="ARBA" id="ARBA00022603"/>
    </source>
</evidence>
<dbReference type="Pfam" id="PF01035">
    <property type="entry name" value="DNA_binding_1"/>
    <property type="match status" value="1"/>
</dbReference>
<dbReference type="InterPro" id="IPR023546">
    <property type="entry name" value="MGMT"/>
</dbReference>
<keyword evidence="1 6" id="KW-0963">Cytoplasm</keyword>
<dbReference type="InterPro" id="IPR014048">
    <property type="entry name" value="MethylDNA_cys_MeTrfase_DNA-bd"/>
</dbReference>
<organism evidence="8 9">
    <name type="scientific">Candidatus Terasakiella magnetica</name>
    <dbReference type="NCBI Taxonomy" id="1867952"/>
    <lineage>
        <taxon>Bacteria</taxon>
        <taxon>Pseudomonadati</taxon>
        <taxon>Pseudomonadota</taxon>
        <taxon>Alphaproteobacteria</taxon>
        <taxon>Rhodospirillales</taxon>
        <taxon>Terasakiellaceae</taxon>
        <taxon>Terasakiella</taxon>
    </lineage>
</organism>
<feature type="domain" description="Methylated-DNA-[protein]-cysteine S-methyltransferase DNA binding" evidence="7">
    <location>
        <begin position="90"/>
        <end position="170"/>
    </location>
</feature>
<gene>
    <name evidence="8" type="primary">ogt</name>
    <name evidence="8" type="ORF">MTBPR1_40172</name>
</gene>
<dbReference type="AlphaFoldDB" id="A0A1C3RIQ9"/>
<feature type="active site" description="Nucleophile; methyl group acceptor" evidence="6">
    <location>
        <position position="141"/>
    </location>
</feature>
<dbReference type="InterPro" id="IPR036217">
    <property type="entry name" value="MethylDNA_cys_MeTrfase_DNAb"/>
</dbReference>
<dbReference type="GO" id="GO:0006307">
    <property type="term" value="P:DNA alkylation repair"/>
    <property type="evidence" value="ECO:0007669"/>
    <property type="project" value="UniProtKB-UniRule"/>
</dbReference>
<evidence type="ECO:0000256" key="6">
    <source>
        <dbReference type="HAMAP-Rule" id="MF_00772"/>
    </source>
</evidence>
<keyword evidence="2 6" id="KW-0489">Methyltransferase</keyword>
<comment type="function">
    <text evidence="6">Involved in the cellular defense against the biological effects of O6-methylguanine (O6-MeG) and O4-methylthymine (O4-MeT) in DNA. Repairs the methylated nucleobase in DNA by stoichiometrically transferring the methyl group to a cysteine residue in the enzyme. This is a suicide reaction: the enzyme is irreversibly inactivated.</text>
</comment>
<comment type="catalytic activity">
    <reaction evidence="6">
        <text>a 6-O-methyl-2'-deoxyguanosine in DNA + L-cysteinyl-[protein] = S-methyl-L-cysteinyl-[protein] + a 2'-deoxyguanosine in DNA</text>
        <dbReference type="Rhea" id="RHEA:24000"/>
        <dbReference type="Rhea" id="RHEA-COMP:10131"/>
        <dbReference type="Rhea" id="RHEA-COMP:10132"/>
        <dbReference type="Rhea" id="RHEA-COMP:11367"/>
        <dbReference type="Rhea" id="RHEA-COMP:11368"/>
        <dbReference type="ChEBI" id="CHEBI:29950"/>
        <dbReference type="ChEBI" id="CHEBI:82612"/>
        <dbReference type="ChEBI" id="CHEBI:85445"/>
        <dbReference type="ChEBI" id="CHEBI:85448"/>
        <dbReference type="EC" id="2.1.1.63"/>
    </reaction>
</comment>
<keyword evidence="5 6" id="KW-0234">DNA repair</keyword>
<protein>
    <recommendedName>
        <fullName evidence="6">Methylated-DNA--protein-cysteine methyltransferase</fullName>
        <ecNumber evidence="6">2.1.1.63</ecNumber>
    </recommendedName>
    <alternativeName>
        <fullName evidence="6">6-O-methylguanine-DNA methyltransferase</fullName>
        <shortName evidence="6">MGMT</shortName>
    </alternativeName>
    <alternativeName>
        <fullName evidence="6">O-6-methylguanine-DNA-alkyltransferase</fullName>
    </alternativeName>
</protein>
<dbReference type="CDD" id="cd06445">
    <property type="entry name" value="ATase"/>
    <property type="match status" value="1"/>
</dbReference>
<dbReference type="Proteomes" id="UP000231658">
    <property type="component" value="Unassembled WGS sequence"/>
</dbReference>
<accession>A0A1C3RIQ9</accession>
<evidence type="ECO:0000259" key="7">
    <source>
        <dbReference type="Pfam" id="PF01035"/>
    </source>
</evidence>
<dbReference type="GO" id="GO:0032259">
    <property type="term" value="P:methylation"/>
    <property type="evidence" value="ECO:0007669"/>
    <property type="project" value="UniProtKB-KW"/>
</dbReference>
<proteinExistence type="inferred from homology"/>
<dbReference type="SUPFAM" id="SSF46767">
    <property type="entry name" value="Methylated DNA-protein cysteine methyltransferase, C-terminal domain"/>
    <property type="match status" value="1"/>
</dbReference>